<organism evidence="6 7">
    <name type="scientific">Shewanella algae</name>
    <dbReference type="NCBI Taxonomy" id="38313"/>
    <lineage>
        <taxon>Bacteria</taxon>
        <taxon>Pseudomonadati</taxon>
        <taxon>Pseudomonadota</taxon>
        <taxon>Gammaproteobacteria</taxon>
        <taxon>Alteromonadales</taxon>
        <taxon>Shewanellaceae</taxon>
        <taxon>Shewanella</taxon>
    </lineage>
</organism>
<evidence type="ECO:0000256" key="4">
    <source>
        <dbReference type="RuleBase" id="RU003651"/>
    </source>
</evidence>
<dbReference type="PRINTS" id="PR00830">
    <property type="entry name" value="ENDOLAPTASE"/>
</dbReference>
<dbReference type="GO" id="GO:0005524">
    <property type="term" value="F:ATP binding"/>
    <property type="evidence" value="ECO:0007669"/>
    <property type="project" value="UniProtKB-KW"/>
</dbReference>
<dbReference type="GO" id="GO:0006508">
    <property type="term" value="P:proteolysis"/>
    <property type="evidence" value="ECO:0007669"/>
    <property type="project" value="UniProtKB-KW"/>
</dbReference>
<dbReference type="PROSITE" id="PS00674">
    <property type="entry name" value="AAA"/>
    <property type="match status" value="1"/>
</dbReference>
<keyword evidence="6" id="KW-0645">Protease</keyword>
<evidence type="ECO:0000313" key="6">
    <source>
        <dbReference type="EMBL" id="SUI54217.1"/>
    </source>
</evidence>
<name>A0A379Z251_9GAMM</name>
<protein>
    <submittedName>
        <fullName evidence="6">ATP-dependent zinc metalloprotease FtsH</fullName>
        <ecNumber evidence="6">3.4.24.-</ecNumber>
    </submittedName>
</protein>
<dbReference type="Proteomes" id="UP000254069">
    <property type="component" value="Unassembled WGS sequence"/>
</dbReference>
<feature type="domain" description="AAA+ ATPase" evidence="5">
    <location>
        <begin position="468"/>
        <end position="597"/>
    </location>
</feature>
<evidence type="ECO:0000259" key="5">
    <source>
        <dbReference type="SMART" id="SM00382"/>
    </source>
</evidence>
<comment type="similarity">
    <text evidence="1 4">Belongs to the AAA ATPase family.</text>
</comment>
<gene>
    <name evidence="6" type="primary">ftsH_2</name>
    <name evidence="6" type="ORF">NCTC10738_00854</name>
</gene>
<evidence type="ECO:0000256" key="3">
    <source>
        <dbReference type="ARBA" id="ARBA00022840"/>
    </source>
</evidence>
<dbReference type="RefSeq" id="WP_115389245.1">
    <property type="nucleotide sequence ID" value="NZ_AP024612.1"/>
</dbReference>
<dbReference type="InterPro" id="IPR003593">
    <property type="entry name" value="AAA+_ATPase"/>
</dbReference>
<keyword evidence="3 4" id="KW-0067">ATP-binding</keyword>
<dbReference type="GO" id="GO:0008237">
    <property type="term" value="F:metallopeptidase activity"/>
    <property type="evidence" value="ECO:0007669"/>
    <property type="project" value="UniProtKB-KW"/>
</dbReference>
<dbReference type="SMART" id="SM00382">
    <property type="entry name" value="AAA"/>
    <property type="match status" value="2"/>
</dbReference>
<dbReference type="PANTHER" id="PTHR23073">
    <property type="entry name" value="26S PROTEASOME REGULATORY SUBUNIT"/>
    <property type="match status" value="1"/>
</dbReference>
<evidence type="ECO:0000256" key="1">
    <source>
        <dbReference type="ARBA" id="ARBA00006914"/>
    </source>
</evidence>
<evidence type="ECO:0000256" key="2">
    <source>
        <dbReference type="ARBA" id="ARBA00022741"/>
    </source>
</evidence>
<sequence length="673" mass="75521">MIKRKRCLRNNKQCQFLASHYAALLVNEAWQKDFSLSGTTLRILTGQDASVHQRYQWNDITALLPAKDSNPVVSETVQHNAAFLSRTFELPKHAEKMLEFMIVLSSNDGLQHVMQQLSDADPMVLERTLCAHYNITQDDFNNILKTLTDFQLICASSTYHLGLLRLSGRLANTLTTRKLNEPAELLSEVTVQSPAAQFTLKQFEHVDAQMLQRYLAAATKQQLKGINILLYGEPGTGKTELARTLAKSINRQLLEVRSVHVEEGRLLDDIGTGSPTRRRLGYMNMLQSLLKHSHSTVLLVDECEGLFDDISTVYTKEAFVRLLESNAVPAIWITNHVELLEQSYVRRFKLVMELPVPDEHFYYRMNKPILSPLNVSKEFMLQLAGSLQVSPAVIANAAHIARTLELQGEEAEVLIDSVIASTQQASGKEVSSTRYQGDIAFNPALFNLKGQEANATLADIEFAVSEGLPVRVLLTGPPGTGKTAWPHYLAECMGLDVLHVKSSDVLSKYVGDSEQKLAALFRSAQQSQQLILLDEVDSILSKRESANAVHEVQLVNELLSQLECCQVPVFAATNHLTALDSAVMRRFDFKLECDYLTQQQKELLYRQTLQLRKLTVDEQSALAKLAYLTPGDFAILARRMMFQPNHNHRANAVALLSAENNRKQVQRPIGFIR</sequence>
<feature type="domain" description="AAA+ ATPase" evidence="5">
    <location>
        <begin position="224"/>
        <end position="358"/>
    </location>
</feature>
<dbReference type="InterPro" id="IPR027417">
    <property type="entry name" value="P-loop_NTPase"/>
</dbReference>
<dbReference type="InterPro" id="IPR003959">
    <property type="entry name" value="ATPase_AAA_core"/>
</dbReference>
<evidence type="ECO:0000313" key="7">
    <source>
        <dbReference type="Proteomes" id="UP000254069"/>
    </source>
</evidence>
<keyword evidence="6" id="KW-0482">Metalloprotease</keyword>
<keyword evidence="2 4" id="KW-0547">Nucleotide-binding</keyword>
<dbReference type="SUPFAM" id="SSF52540">
    <property type="entry name" value="P-loop containing nucleoside triphosphate hydrolases"/>
    <property type="match status" value="2"/>
</dbReference>
<keyword evidence="6" id="KW-0378">Hydrolase</keyword>
<dbReference type="Pfam" id="PF00004">
    <property type="entry name" value="AAA"/>
    <property type="match status" value="2"/>
</dbReference>
<dbReference type="EC" id="3.4.24.-" evidence="6"/>
<dbReference type="GO" id="GO:0016887">
    <property type="term" value="F:ATP hydrolysis activity"/>
    <property type="evidence" value="ECO:0007669"/>
    <property type="project" value="InterPro"/>
</dbReference>
<reference evidence="6 7" key="1">
    <citation type="submission" date="2018-06" db="EMBL/GenBank/DDBJ databases">
        <authorList>
            <consortium name="Pathogen Informatics"/>
            <person name="Doyle S."/>
        </authorList>
    </citation>
    <scope>NUCLEOTIDE SEQUENCE [LARGE SCALE GENOMIC DNA]</scope>
    <source>
        <strain evidence="6 7">NCTC10738</strain>
    </source>
</reference>
<dbReference type="Gene3D" id="3.40.50.300">
    <property type="entry name" value="P-loop containing nucleotide triphosphate hydrolases"/>
    <property type="match status" value="2"/>
</dbReference>
<proteinExistence type="inferred from homology"/>
<dbReference type="InterPro" id="IPR003960">
    <property type="entry name" value="ATPase_AAA_CS"/>
</dbReference>
<dbReference type="CDD" id="cd19481">
    <property type="entry name" value="RecA-like_protease"/>
    <property type="match status" value="1"/>
</dbReference>
<keyword evidence="7" id="KW-1185">Reference proteome</keyword>
<dbReference type="InterPro" id="IPR050221">
    <property type="entry name" value="26S_Proteasome_ATPase"/>
</dbReference>
<accession>A0A379Z251</accession>
<dbReference type="AlphaFoldDB" id="A0A379Z251"/>
<dbReference type="EMBL" id="UGYO01000001">
    <property type="protein sequence ID" value="SUI54217.1"/>
    <property type="molecule type" value="Genomic_DNA"/>
</dbReference>